<comment type="cofactor">
    <cofactor evidence="1">
        <name>Zn(2+)</name>
        <dbReference type="ChEBI" id="CHEBI:29105"/>
    </cofactor>
    <text evidence="1">Binds 1 zinc ion per subunit.</text>
</comment>
<dbReference type="AlphaFoldDB" id="A0A2B4SYK8"/>
<feature type="region of interest" description="Disordered" evidence="2">
    <location>
        <begin position="164"/>
        <end position="185"/>
    </location>
</feature>
<dbReference type="SUPFAM" id="SSF49329">
    <property type="entry name" value="Cu,Zn superoxide dismutase-like"/>
    <property type="match status" value="3"/>
</dbReference>
<feature type="domain" description="Superoxide dismutase copper/zinc binding" evidence="3">
    <location>
        <begin position="20"/>
        <end position="90"/>
    </location>
</feature>
<dbReference type="InterPro" id="IPR024134">
    <property type="entry name" value="SOD_Cu/Zn_/chaperone"/>
</dbReference>
<comment type="cofactor">
    <cofactor evidence="1">
        <name>Cu cation</name>
        <dbReference type="ChEBI" id="CHEBI:23378"/>
    </cofactor>
    <text evidence="1">Binds 1 copper ion per subunit.</text>
</comment>
<feature type="compositionally biased region" description="Basic and acidic residues" evidence="2">
    <location>
        <begin position="170"/>
        <end position="181"/>
    </location>
</feature>
<reference evidence="5" key="1">
    <citation type="journal article" date="2017" name="bioRxiv">
        <title>Comparative analysis of the genomes of Stylophora pistillata and Acropora digitifera provides evidence for extensive differences between species of corals.</title>
        <authorList>
            <person name="Voolstra C.R."/>
            <person name="Li Y."/>
            <person name="Liew Y.J."/>
            <person name="Baumgarten S."/>
            <person name="Zoccola D."/>
            <person name="Flot J.-F."/>
            <person name="Tambutte S."/>
            <person name="Allemand D."/>
            <person name="Aranda M."/>
        </authorList>
    </citation>
    <scope>NUCLEOTIDE SEQUENCE [LARGE SCALE GENOMIC DNA]</scope>
</reference>
<dbReference type="Gene3D" id="2.60.40.200">
    <property type="entry name" value="Superoxide dismutase, copper/zinc binding domain"/>
    <property type="match status" value="3"/>
</dbReference>
<proteinExistence type="inferred from homology"/>
<keyword evidence="5" id="KW-1185">Reference proteome</keyword>
<accession>A0A2B4SYK8</accession>
<evidence type="ECO:0000313" key="5">
    <source>
        <dbReference type="Proteomes" id="UP000225706"/>
    </source>
</evidence>
<evidence type="ECO:0000313" key="4">
    <source>
        <dbReference type="EMBL" id="PFX34183.1"/>
    </source>
</evidence>
<dbReference type="GO" id="GO:0005507">
    <property type="term" value="F:copper ion binding"/>
    <property type="evidence" value="ECO:0007669"/>
    <property type="project" value="InterPro"/>
</dbReference>
<keyword evidence="1" id="KW-0560">Oxidoreductase</keyword>
<dbReference type="InterPro" id="IPR001424">
    <property type="entry name" value="SOD_Cu_Zn_dom"/>
</dbReference>
<dbReference type="PROSITE" id="PS00332">
    <property type="entry name" value="SOD_CU_ZN_2"/>
    <property type="match status" value="1"/>
</dbReference>
<dbReference type="InterPro" id="IPR018152">
    <property type="entry name" value="SOD_Cu/Zn_BS"/>
</dbReference>
<dbReference type="InterPro" id="IPR036423">
    <property type="entry name" value="SOD-like_Cu/Zn_dom_sf"/>
</dbReference>
<dbReference type="PANTHER" id="PTHR10003">
    <property type="entry name" value="SUPEROXIDE DISMUTASE CU-ZN -RELATED"/>
    <property type="match status" value="1"/>
</dbReference>
<dbReference type="STRING" id="50429.A0A2B4SYK8"/>
<dbReference type="EC" id="1.15.1.1" evidence="1"/>
<protein>
    <recommendedName>
        <fullName evidence="1">Superoxide dismutase [Cu-Zn]</fullName>
        <ecNumber evidence="1">1.15.1.1</ecNumber>
    </recommendedName>
</protein>
<evidence type="ECO:0000256" key="1">
    <source>
        <dbReference type="RuleBase" id="RU000393"/>
    </source>
</evidence>
<dbReference type="EMBL" id="LSMT01000006">
    <property type="protein sequence ID" value="PFX34183.1"/>
    <property type="molecule type" value="Genomic_DNA"/>
</dbReference>
<evidence type="ECO:0000256" key="2">
    <source>
        <dbReference type="SAM" id="MobiDB-lite"/>
    </source>
</evidence>
<comment type="function">
    <text evidence="1">Destroys radicals which are normally produced within the cells and which are toxic to biological systems.</text>
</comment>
<keyword evidence="1" id="KW-0479">Metal-binding</keyword>
<organism evidence="4 5">
    <name type="scientific">Stylophora pistillata</name>
    <name type="common">Smooth cauliflower coral</name>
    <dbReference type="NCBI Taxonomy" id="50429"/>
    <lineage>
        <taxon>Eukaryota</taxon>
        <taxon>Metazoa</taxon>
        <taxon>Cnidaria</taxon>
        <taxon>Anthozoa</taxon>
        <taxon>Hexacorallia</taxon>
        <taxon>Scleractinia</taxon>
        <taxon>Astrocoeniina</taxon>
        <taxon>Pocilloporidae</taxon>
        <taxon>Stylophora</taxon>
    </lineage>
</organism>
<name>A0A2B4SYK8_STYPI</name>
<dbReference type="PRINTS" id="PR00068">
    <property type="entry name" value="CUZNDISMTASE"/>
</dbReference>
<keyword evidence="1" id="KW-0186">Copper</keyword>
<keyword evidence="1" id="KW-0862">Zinc</keyword>
<sequence>MVDNFDISCVVVWEAGAFSGHHGDLGNITAGPDGVAKIDIRDKLVSVVGVDSVVGRTIVVHAKQDDLGKGGNDESLKTGNAGARLACGVIGLTKSIFLLVMARAVCHLAGDIQGTITFLQEQPGGPCVIKGMLQGLTEGHHGIHILEFGDISQGCKSAGAHFNPHNKTHGGPEDNNSRHVGDLGNIEANDQGQAEVNFTDSVVSLTGEYSVIGRTLEDLKTLEFRHRSLKISEKSLKISADESKLKFSFVFSVEISVCEGVDDLGIGGHELSLTTGNSGACLACGIIGISKYSEQTKVPPDDPV</sequence>
<comment type="caution">
    <text evidence="4">The sequence shown here is derived from an EMBL/GenBank/DDBJ whole genome shotgun (WGS) entry which is preliminary data.</text>
</comment>
<dbReference type="Pfam" id="PF00080">
    <property type="entry name" value="Sod_Cu"/>
    <property type="match status" value="2"/>
</dbReference>
<dbReference type="CDD" id="cd00305">
    <property type="entry name" value="Cu-Zn_Superoxide_Dismutase"/>
    <property type="match status" value="1"/>
</dbReference>
<dbReference type="GO" id="GO:0004784">
    <property type="term" value="F:superoxide dismutase activity"/>
    <property type="evidence" value="ECO:0007669"/>
    <property type="project" value="UniProtKB-EC"/>
</dbReference>
<dbReference type="Proteomes" id="UP000225706">
    <property type="component" value="Unassembled WGS sequence"/>
</dbReference>
<dbReference type="OrthoDB" id="2015551at2759"/>
<comment type="catalytic activity">
    <reaction evidence="1">
        <text>2 superoxide + 2 H(+) = H2O2 + O2</text>
        <dbReference type="Rhea" id="RHEA:20696"/>
        <dbReference type="ChEBI" id="CHEBI:15378"/>
        <dbReference type="ChEBI" id="CHEBI:15379"/>
        <dbReference type="ChEBI" id="CHEBI:16240"/>
        <dbReference type="ChEBI" id="CHEBI:18421"/>
        <dbReference type="EC" id="1.15.1.1"/>
    </reaction>
</comment>
<comment type="similarity">
    <text evidence="1">Belongs to the Cu-Zn superoxide dismutase family.</text>
</comment>
<evidence type="ECO:0000259" key="3">
    <source>
        <dbReference type="Pfam" id="PF00080"/>
    </source>
</evidence>
<feature type="domain" description="Superoxide dismutase copper/zinc binding" evidence="3">
    <location>
        <begin position="112"/>
        <end position="216"/>
    </location>
</feature>
<gene>
    <name evidence="4" type="primary">SOD1</name>
    <name evidence="4" type="ORF">AWC38_SpisGene1020</name>
</gene>